<proteinExistence type="predicted"/>
<keyword evidence="1" id="KW-0812">Transmembrane</keyword>
<dbReference type="PANTHER" id="PTHR30576">
    <property type="entry name" value="COLANIC BIOSYNTHESIS UDP-GLUCOSE LIPID CARRIER TRANSFERASE"/>
    <property type="match status" value="1"/>
</dbReference>
<dbReference type="Pfam" id="PF02397">
    <property type="entry name" value="Bac_transf"/>
    <property type="match status" value="1"/>
</dbReference>
<protein>
    <recommendedName>
        <fullName evidence="2">Bacterial sugar transferase domain-containing protein</fullName>
    </recommendedName>
</protein>
<feature type="domain" description="Bacterial sugar transferase" evidence="2">
    <location>
        <begin position="6"/>
        <end position="144"/>
    </location>
</feature>
<dbReference type="InterPro" id="IPR003362">
    <property type="entry name" value="Bact_transf"/>
</dbReference>
<keyword evidence="1" id="KW-0472">Membrane</keyword>
<name>A0A382IE80_9ZZZZ</name>
<dbReference type="AlphaFoldDB" id="A0A382IE80"/>
<dbReference type="GO" id="GO:0016780">
    <property type="term" value="F:phosphotransferase activity, for other substituted phosphate groups"/>
    <property type="evidence" value="ECO:0007669"/>
    <property type="project" value="TreeGrafter"/>
</dbReference>
<evidence type="ECO:0000256" key="1">
    <source>
        <dbReference type="SAM" id="Phobius"/>
    </source>
</evidence>
<accession>A0A382IE80</accession>
<gene>
    <name evidence="3" type="ORF">METZ01_LOCUS250702</name>
</gene>
<keyword evidence="1" id="KW-1133">Transmembrane helix</keyword>
<reference evidence="3" key="1">
    <citation type="submission" date="2018-05" db="EMBL/GenBank/DDBJ databases">
        <authorList>
            <person name="Lanie J.A."/>
            <person name="Ng W.-L."/>
            <person name="Kazmierczak K.M."/>
            <person name="Andrzejewski T.M."/>
            <person name="Davidsen T.M."/>
            <person name="Wayne K.J."/>
            <person name="Tettelin H."/>
            <person name="Glass J.I."/>
            <person name="Rusch D."/>
            <person name="Podicherti R."/>
            <person name="Tsui H.-C.T."/>
            <person name="Winkler M.E."/>
        </authorList>
    </citation>
    <scope>NUCLEOTIDE SEQUENCE</scope>
</reference>
<dbReference type="PANTHER" id="PTHR30576:SF0">
    <property type="entry name" value="UNDECAPRENYL-PHOSPHATE N-ACETYLGALACTOSAMINYL 1-PHOSPHATE TRANSFERASE-RELATED"/>
    <property type="match status" value="1"/>
</dbReference>
<feature type="transmembrane region" description="Helical" evidence="1">
    <location>
        <begin position="12"/>
        <end position="34"/>
    </location>
</feature>
<evidence type="ECO:0000259" key="2">
    <source>
        <dbReference type="Pfam" id="PF02397"/>
    </source>
</evidence>
<evidence type="ECO:0000313" key="3">
    <source>
        <dbReference type="EMBL" id="SVB97848.1"/>
    </source>
</evidence>
<dbReference type="EMBL" id="UINC01066793">
    <property type="protein sequence ID" value="SVB97848.1"/>
    <property type="molecule type" value="Genomic_DNA"/>
</dbReference>
<feature type="non-terminal residue" evidence="3">
    <location>
        <position position="161"/>
    </location>
</feature>
<sequence length="161" mass="18653">MRLVSKTLFDLFLSSTLFILFLPLLIIFPFLIWYQDRSNPFYIANRVGKNGRLFKMIKLRTMIFNADKTGIDSTAINDNRITKLGHFIRRYKIDEIPGLINILKGEMSFVGPRPNVKRETDLYTNEEKILLNMKPGITDFSSIVFSDEGEILKNSENPDLD</sequence>
<organism evidence="3">
    <name type="scientific">marine metagenome</name>
    <dbReference type="NCBI Taxonomy" id="408172"/>
    <lineage>
        <taxon>unclassified sequences</taxon>
        <taxon>metagenomes</taxon>
        <taxon>ecological metagenomes</taxon>
    </lineage>
</organism>